<gene>
    <name evidence="2" type="ORF">S12H4_04368</name>
</gene>
<proteinExistence type="predicted"/>
<accession>X1SY74</accession>
<dbReference type="InterPro" id="IPR032625">
    <property type="entry name" value="M64_N"/>
</dbReference>
<evidence type="ECO:0000313" key="2">
    <source>
        <dbReference type="EMBL" id="GAI72784.1"/>
    </source>
</evidence>
<sequence length="118" mass="13448">MKNIATIIGFCLFTGTLHAQVDFDDYFIPKTLRVDYILAGDATHTGVYLSQMKQEPFWGGSRKNLIDTFGYGVFEGGGYVAKGVYRPYYNCRMKSNIAQGFCPVCQRAIKRMIEFYIK</sequence>
<feature type="domain" description="Peptidase M64 N-terminal" evidence="1">
    <location>
        <begin position="22"/>
        <end position="73"/>
    </location>
</feature>
<dbReference type="Pfam" id="PF16217">
    <property type="entry name" value="M64_N"/>
    <property type="match status" value="1"/>
</dbReference>
<protein>
    <recommendedName>
        <fullName evidence="1">Peptidase M64 N-terminal domain-containing protein</fullName>
    </recommendedName>
</protein>
<reference evidence="2" key="1">
    <citation type="journal article" date="2014" name="Front. Microbiol.">
        <title>High frequency of phylogenetically diverse reductive dehalogenase-homologous genes in deep subseafloor sedimentary metagenomes.</title>
        <authorList>
            <person name="Kawai M."/>
            <person name="Futagami T."/>
            <person name="Toyoda A."/>
            <person name="Takaki Y."/>
            <person name="Nishi S."/>
            <person name="Hori S."/>
            <person name="Arai W."/>
            <person name="Tsubouchi T."/>
            <person name="Morono Y."/>
            <person name="Uchiyama I."/>
            <person name="Ito T."/>
            <person name="Fujiyama A."/>
            <person name="Inagaki F."/>
            <person name="Takami H."/>
        </authorList>
    </citation>
    <scope>NUCLEOTIDE SEQUENCE</scope>
    <source>
        <strain evidence="2">Expedition CK06-06</strain>
    </source>
</reference>
<comment type="caution">
    <text evidence="2">The sequence shown here is derived from an EMBL/GenBank/DDBJ whole genome shotgun (WGS) entry which is preliminary data.</text>
</comment>
<evidence type="ECO:0000259" key="1">
    <source>
        <dbReference type="Pfam" id="PF16217"/>
    </source>
</evidence>
<dbReference type="Gene3D" id="2.60.40.3250">
    <property type="entry name" value="Peptidase M64, N-terminal domain"/>
    <property type="match status" value="1"/>
</dbReference>
<dbReference type="AlphaFoldDB" id="X1SY74"/>
<name>X1SY74_9ZZZZ</name>
<dbReference type="EMBL" id="BARW01001339">
    <property type="protein sequence ID" value="GAI72784.1"/>
    <property type="molecule type" value="Genomic_DNA"/>
</dbReference>
<dbReference type="InterPro" id="IPR038171">
    <property type="entry name" value="M64_N_sf"/>
</dbReference>
<organism evidence="2">
    <name type="scientific">marine sediment metagenome</name>
    <dbReference type="NCBI Taxonomy" id="412755"/>
    <lineage>
        <taxon>unclassified sequences</taxon>
        <taxon>metagenomes</taxon>
        <taxon>ecological metagenomes</taxon>
    </lineage>
</organism>